<dbReference type="Pfam" id="PF00440">
    <property type="entry name" value="TetR_N"/>
    <property type="match status" value="1"/>
</dbReference>
<feature type="compositionally biased region" description="Low complexity" evidence="3">
    <location>
        <begin position="6"/>
        <end position="22"/>
    </location>
</feature>
<evidence type="ECO:0000256" key="3">
    <source>
        <dbReference type="SAM" id="MobiDB-lite"/>
    </source>
</evidence>
<dbReference type="InterPro" id="IPR009057">
    <property type="entry name" value="Homeodomain-like_sf"/>
</dbReference>
<dbReference type="SUPFAM" id="SSF46689">
    <property type="entry name" value="Homeodomain-like"/>
    <property type="match status" value="1"/>
</dbReference>
<dbReference type="AlphaFoldDB" id="A0A9X3NTG6"/>
<evidence type="ECO:0000256" key="2">
    <source>
        <dbReference type="PROSITE-ProRule" id="PRU00335"/>
    </source>
</evidence>
<dbReference type="SUPFAM" id="SSF48498">
    <property type="entry name" value="Tetracyclin repressor-like, C-terminal domain"/>
    <property type="match status" value="1"/>
</dbReference>
<organism evidence="5 6">
    <name type="scientific">Streptomonospora mangrovi</name>
    <dbReference type="NCBI Taxonomy" id="2883123"/>
    <lineage>
        <taxon>Bacteria</taxon>
        <taxon>Bacillati</taxon>
        <taxon>Actinomycetota</taxon>
        <taxon>Actinomycetes</taxon>
        <taxon>Streptosporangiales</taxon>
        <taxon>Nocardiopsidaceae</taxon>
        <taxon>Streptomonospora</taxon>
    </lineage>
</organism>
<dbReference type="InterPro" id="IPR001647">
    <property type="entry name" value="HTH_TetR"/>
</dbReference>
<dbReference type="PROSITE" id="PS50977">
    <property type="entry name" value="HTH_TETR_2"/>
    <property type="match status" value="1"/>
</dbReference>
<keyword evidence="6" id="KW-1185">Reference proteome</keyword>
<feature type="DNA-binding region" description="H-T-H motif" evidence="2">
    <location>
        <begin position="57"/>
        <end position="76"/>
    </location>
</feature>
<gene>
    <name evidence="5" type="ORF">LG943_06030</name>
</gene>
<dbReference type="EMBL" id="JAJAQC010000007">
    <property type="protein sequence ID" value="MDA0563886.1"/>
    <property type="molecule type" value="Genomic_DNA"/>
</dbReference>
<protein>
    <submittedName>
        <fullName evidence="5">TetR family transcriptional regulator</fullName>
    </submittedName>
</protein>
<proteinExistence type="predicted"/>
<dbReference type="GO" id="GO:0003677">
    <property type="term" value="F:DNA binding"/>
    <property type="evidence" value="ECO:0007669"/>
    <property type="project" value="UniProtKB-UniRule"/>
</dbReference>
<feature type="region of interest" description="Disordered" evidence="3">
    <location>
        <begin position="200"/>
        <end position="237"/>
    </location>
</feature>
<dbReference type="PRINTS" id="PR00455">
    <property type="entry name" value="HTHTETR"/>
</dbReference>
<accession>A0A9X3NTG6</accession>
<name>A0A9X3NTG6_9ACTN</name>
<evidence type="ECO:0000256" key="1">
    <source>
        <dbReference type="ARBA" id="ARBA00023125"/>
    </source>
</evidence>
<feature type="domain" description="HTH tetR-type" evidence="4">
    <location>
        <begin position="34"/>
        <end position="94"/>
    </location>
</feature>
<evidence type="ECO:0000313" key="6">
    <source>
        <dbReference type="Proteomes" id="UP001140076"/>
    </source>
</evidence>
<dbReference type="Proteomes" id="UP001140076">
    <property type="component" value="Unassembled WGS sequence"/>
</dbReference>
<evidence type="ECO:0000259" key="4">
    <source>
        <dbReference type="PROSITE" id="PS50977"/>
    </source>
</evidence>
<sequence length="237" mass="25587">MDSTDHTGSASAAGSDHAAGAGEPPGKRARRDPSGRRRAIVEAAAELIAEQGAVDLTHRRVAARAGVPLGATTYYFSSLEELSTEALRLLARRQDEELADIRRTLDADPDPDALIGQLHEYLCDTAQVHADMALYVAGARDPALRPLALSWFDDLVDILSAHTDPASARAIAVFLDGATVHAVLHDEPLDRAALRHAVAPFFPSPRSPRTAPEKPEKPEARGGHDTHDPHHEHEKRE</sequence>
<dbReference type="RefSeq" id="WP_270071171.1">
    <property type="nucleotide sequence ID" value="NZ_JAJAQC010000007.1"/>
</dbReference>
<dbReference type="InterPro" id="IPR036271">
    <property type="entry name" value="Tet_transcr_reg_TetR-rel_C_sf"/>
</dbReference>
<feature type="region of interest" description="Disordered" evidence="3">
    <location>
        <begin position="1"/>
        <end position="36"/>
    </location>
</feature>
<comment type="caution">
    <text evidence="5">The sequence shown here is derived from an EMBL/GenBank/DDBJ whole genome shotgun (WGS) entry which is preliminary data.</text>
</comment>
<dbReference type="InterPro" id="IPR041583">
    <property type="entry name" value="TetR_C_31"/>
</dbReference>
<dbReference type="Gene3D" id="1.10.357.10">
    <property type="entry name" value="Tetracycline Repressor, domain 2"/>
    <property type="match status" value="1"/>
</dbReference>
<evidence type="ECO:0000313" key="5">
    <source>
        <dbReference type="EMBL" id="MDA0563886.1"/>
    </source>
</evidence>
<dbReference type="Pfam" id="PF17940">
    <property type="entry name" value="TetR_C_31"/>
    <property type="match status" value="1"/>
</dbReference>
<feature type="compositionally biased region" description="Basic and acidic residues" evidence="3">
    <location>
        <begin position="211"/>
        <end position="237"/>
    </location>
</feature>
<reference evidence="5" key="1">
    <citation type="submission" date="2021-10" db="EMBL/GenBank/DDBJ databases">
        <title>Streptomonospora sp. nov., isolated from mangrove soil.</title>
        <authorList>
            <person name="Chen X."/>
            <person name="Ge X."/>
            <person name="Liu W."/>
        </authorList>
    </citation>
    <scope>NUCLEOTIDE SEQUENCE</scope>
    <source>
        <strain evidence="5">S1-112</strain>
    </source>
</reference>
<keyword evidence="1 2" id="KW-0238">DNA-binding</keyword>